<comment type="subcellular location">
    <subcellularLocation>
        <location evidence="1">Cytoplasm</location>
    </subcellularLocation>
</comment>
<evidence type="ECO:0000313" key="11">
    <source>
        <dbReference type="WBParaSite" id="HDID_0000900101-mRNA-1"/>
    </source>
</evidence>
<evidence type="ECO:0000313" key="10">
    <source>
        <dbReference type="Proteomes" id="UP000321570"/>
    </source>
</evidence>
<dbReference type="GO" id="GO:0005737">
    <property type="term" value="C:cytoplasm"/>
    <property type="evidence" value="ECO:0007669"/>
    <property type="project" value="UniProtKB-SubCell"/>
</dbReference>
<dbReference type="GO" id="GO:0005634">
    <property type="term" value="C:nucleus"/>
    <property type="evidence" value="ECO:0007669"/>
    <property type="project" value="TreeGrafter"/>
</dbReference>
<dbReference type="InterPro" id="IPR029071">
    <property type="entry name" value="Ubiquitin-like_domsf"/>
</dbReference>
<evidence type="ECO:0000256" key="2">
    <source>
        <dbReference type="ARBA" id="ARBA00022490"/>
    </source>
</evidence>
<dbReference type="InterPro" id="IPR001012">
    <property type="entry name" value="UBX_dom"/>
</dbReference>
<dbReference type="AlphaFoldDB" id="A0A0R3SU51"/>
<feature type="compositionally biased region" description="Basic and acidic residues" evidence="4">
    <location>
        <begin position="119"/>
        <end position="136"/>
    </location>
</feature>
<dbReference type="PROSITE" id="PS50033">
    <property type="entry name" value="UBX"/>
    <property type="match status" value="1"/>
</dbReference>
<evidence type="ECO:0000256" key="4">
    <source>
        <dbReference type="SAM" id="MobiDB-lite"/>
    </source>
</evidence>
<dbReference type="GO" id="GO:0031397">
    <property type="term" value="P:negative regulation of protein ubiquitination"/>
    <property type="evidence" value="ECO:0007669"/>
    <property type="project" value="TreeGrafter"/>
</dbReference>
<dbReference type="PROSITE" id="PS50030">
    <property type="entry name" value="UBA"/>
    <property type="match status" value="1"/>
</dbReference>
<evidence type="ECO:0000313" key="7">
    <source>
        <dbReference type="EMBL" id="VDL61317.1"/>
    </source>
</evidence>
<protein>
    <submittedName>
        <fullName evidence="11">UBX domain-containing protein</fullName>
    </submittedName>
</protein>
<feature type="region of interest" description="Disordered" evidence="4">
    <location>
        <begin position="119"/>
        <end position="141"/>
    </location>
</feature>
<dbReference type="InterPro" id="IPR009060">
    <property type="entry name" value="UBA-like_sf"/>
</dbReference>
<feature type="compositionally biased region" description="Low complexity" evidence="4">
    <location>
        <begin position="195"/>
        <end position="209"/>
    </location>
</feature>
<feature type="domain" description="UBX" evidence="6">
    <location>
        <begin position="216"/>
        <end position="304"/>
    </location>
</feature>
<dbReference type="Proteomes" id="UP000321570">
    <property type="component" value="Unassembled WGS sequence"/>
</dbReference>
<evidence type="ECO:0000259" key="6">
    <source>
        <dbReference type="PROSITE" id="PS50033"/>
    </source>
</evidence>
<dbReference type="EMBL" id="CABIJS010000521">
    <property type="protein sequence ID" value="VUZ52688.1"/>
    <property type="molecule type" value="Genomic_DNA"/>
</dbReference>
<dbReference type="WBParaSite" id="HDID_0000900101-mRNA-1">
    <property type="protein sequence ID" value="HDID_0000900101-mRNA-1"/>
    <property type="gene ID" value="HDID_0000900101"/>
</dbReference>
<name>A0A0R3SU51_HYMDI</name>
<keyword evidence="2" id="KW-0963">Cytoplasm</keyword>
<dbReference type="PANTHER" id="PTHR46340:SF1">
    <property type="entry name" value="UBX DOMAIN-CONTAINING PROTEIN 1"/>
    <property type="match status" value="1"/>
</dbReference>
<dbReference type="EMBL" id="UYSG01011187">
    <property type="protein sequence ID" value="VDL61317.1"/>
    <property type="molecule type" value="Genomic_DNA"/>
</dbReference>
<dbReference type="Pfam" id="PF00789">
    <property type="entry name" value="UBX"/>
    <property type="match status" value="1"/>
</dbReference>
<feature type="domain" description="UBA" evidence="5">
    <location>
        <begin position="1"/>
        <end position="40"/>
    </location>
</feature>
<evidence type="ECO:0000256" key="1">
    <source>
        <dbReference type="ARBA" id="ARBA00004496"/>
    </source>
</evidence>
<dbReference type="STRING" id="6216.A0A0R3SU51"/>
<organism evidence="11">
    <name type="scientific">Hymenolepis diminuta</name>
    <name type="common">Rat tapeworm</name>
    <dbReference type="NCBI Taxonomy" id="6216"/>
    <lineage>
        <taxon>Eukaryota</taxon>
        <taxon>Metazoa</taxon>
        <taxon>Spiralia</taxon>
        <taxon>Lophotrochozoa</taxon>
        <taxon>Platyhelminthes</taxon>
        <taxon>Cestoda</taxon>
        <taxon>Eucestoda</taxon>
        <taxon>Cyclophyllidea</taxon>
        <taxon>Hymenolepididae</taxon>
        <taxon>Hymenolepis</taxon>
    </lineage>
</organism>
<dbReference type="GO" id="GO:0032435">
    <property type="term" value="P:negative regulation of proteasomal ubiquitin-dependent protein catabolic process"/>
    <property type="evidence" value="ECO:0007669"/>
    <property type="project" value="TreeGrafter"/>
</dbReference>
<gene>
    <name evidence="7" type="ORF">HDID_LOCUS8999</name>
    <name evidence="8" type="ORF">WMSIL1_LOCUS11213</name>
</gene>
<dbReference type="SUPFAM" id="SSF54236">
    <property type="entry name" value="Ubiquitin-like"/>
    <property type="match status" value="1"/>
</dbReference>
<dbReference type="PANTHER" id="PTHR46340">
    <property type="entry name" value="UBX DOMAIN-CONTAINING PROTEIN 1"/>
    <property type="match status" value="1"/>
</dbReference>
<keyword evidence="10" id="KW-1185">Reference proteome</keyword>
<dbReference type="SMART" id="SM00166">
    <property type="entry name" value="UBX"/>
    <property type="match status" value="1"/>
</dbReference>
<reference evidence="8 10" key="3">
    <citation type="submission" date="2019-07" db="EMBL/GenBank/DDBJ databases">
        <authorList>
            <person name="Jastrzebski P J."/>
            <person name="Paukszto L."/>
            <person name="Jastrzebski P J."/>
        </authorList>
    </citation>
    <scope>NUCLEOTIDE SEQUENCE [LARGE SCALE GENOMIC DNA]</scope>
    <source>
        <strain evidence="8 10">WMS-il1</strain>
    </source>
</reference>
<dbReference type="GO" id="GO:1903094">
    <property type="term" value="P:negative regulation of protein K48-linked deubiquitination"/>
    <property type="evidence" value="ECO:0007669"/>
    <property type="project" value="TreeGrafter"/>
</dbReference>
<dbReference type="Gene3D" id="1.10.8.10">
    <property type="entry name" value="DNA helicase RuvA subunit, C-terminal domain"/>
    <property type="match status" value="1"/>
</dbReference>
<dbReference type="SUPFAM" id="SSF46934">
    <property type="entry name" value="UBA-like"/>
    <property type="match status" value="1"/>
</dbReference>
<dbReference type="Proteomes" id="UP000274504">
    <property type="component" value="Unassembled WGS sequence"/>
</dbReference>
<evidence type="ECO:0000313" key="9">
    <source>
        <dbReference type="Proteomes" id="UP000274504"/>
    </source>
</evidence>
<dbReference type="Pfam" id="PF22562">
    <property type="entry name" value="UBA_7"/>
    <property type="match status" value="1"/>
</dbReference>
<accession>A0A0R3SU51</accession>
<dbReference type="Gene3D" id="3.10.20.90">
    <property type="entry name" value="Phosphatidylinositol 3-kinase Catalytic Subunit, Chain A, domain 1"/>
    <property type="match status" value="1"/>
</dbReference>
<dbReference type="InterPro" id="IPR015940">
    <property type="entry name" value="UBA"/>
</dbReference>
<dbReference type="PROSITE" id="PS00028">
    <property type="entry name" value="ZINC_FINGER_C2H2_1"/>
    <property type="match status" value="1"/>
</dbReference>
<evidence type="ECO:0000313" key="8">
    <source>
        <dbReference type="EMBL" id="VUZ52688.1"/>
    </source>
</evidence>
<evidence type="ECO:0000256" key="3">
    <source>
        <dbReference type="ARBA" id="ARBA00023054"/>
    </source>
</evidence>
<evidence type="ECO:0000259" key="5">
    <source>
        <dbReference type="PROSITE" id="PS50030"/>
    </source>
</evidence>
<reference evidence="11" key="1">
    <citation type="submission" date="2017-02" db="UniProtKB">
        <authorList>
            <consortium name="WormBaseParasite"/>
        </authorList>
    </citation>
    <scope>IDENTIFICATION</scope>
</reference>
<dbReference type="OrthoDB" id="10254930at2759"/>
<reference evidence="7 9" key="2">
    <citation type="submission" date="2018-11" db="EMBL/GenBank/DDBJ databases">
        <authorList>
            <consortium name="Pathogen Informatics"/>
        </authorList>
    </citation>
    <scope>NUCLEOTIDE SEQUENCE [LARGE SCALE GENOMIC DNA]</scope>
</reference>
<feature type="region of interest" description="Disordered" evidence="4">
    <location>
        <begin position="187"/>
        <end position="217"/>
    </location>
</feature>
<proteinExistence type="predicted"/>
<dbReference type="GO" id="GO:0036435">
    <property type="term" value="F:K48-linked polyubiquitin modification-dependent protein binding"/>
    <property type="evidence" value="ECO:0007669"/>
    <property type="project" value="TreeGrafter"/>
</dbReference>
<dbReference type="InterPro" id="IPR013087">
    <property type="entry name" value="Znf_C2H2_type"/>
</dbReference>
<keyword evidence="3" id="KW-0175">Coiled coil</keyword>
<sequence length="310" mass="34793">MEALVDLLVEMGYEKGYAEQAVKETDCGGIEAALDWIAEHPNEPGPSHPTEELSTAAVRSYVCEECGKKLRNDDEMQFHSAKSGHCSFSESSEEVKALTEEERKAKMEALRVALNEKKKQRLEKEKQNEIEDEKRRREQGKKLLNAKQEFKEKMERLEAEEKMRQKAADKAYRAQLLAEIEKDKAERRARQNGYASAATTVAPAAPAKPNSASTTIQSDECHLQIRTPCGAPLKSTFKPTDKLADVLQYVCNNWPDKPNGVTRSVVDSEGVTLQTTFPTRKFTEEDQSSTLHELGLCPSAVIMANRLVNY</sequence>